<organism evidence="3 4">
    <name type="scientific">Aeriscardovia aeriphila</name>
    <dbReference type="NCBI Taxonomy" id="218139"/>
    <lineage>
        <taxon>Bacteria</taxon>
        <taxon>Bacillati</taxon>
        <taxon>Actinomycetota</taxon>
        <taxon>Actinomycetes</taxon>
        <taxon>Bifidobacteriales</taxon>
        <taxon>Bifidobacteriaceae</taxon>
        <taxon>Aeriscardovia</taxon>
    </lineage>
</organism>
<feature type="compositionally biased region" description="Basic and acidic residues" evidence="2">
    <location>
        <begin position="141"/>
        <end position="153"/>
    </location>
</feature>
<dbReference type="AlphaFoldDB" id="A0A921KAE1"/>
<dbReference type="SUPFAM" id="SSF53067">
    <property type="entry name" value="Actin-like ATPase domain"/>
    <property type="match status" value="1"/>
</dbReference>
<dbReference type="Pfam" id="PF00480">
    <property type="entry name" value="ROK"/>
    <property type="match status" value="1"/>
</dbReference>
<evidence type="ECO:0000256" key="2">
    <source>
        <dbReference type="SAM" id="MobiDB-lite"/>
    </source>
</evidence>
<dbReference type="InterPro" id="IPR000600">
    <property type="entry name" value="ROK"/>
</dbReference>
<dbReference type="Proteomes" id="UP000715651">
    <property type="component" value="Unassembled WGS sequence"/>
</dbReference>
<evidence type="ECO:0000313" key="4">
    <source>
        <dbReference type="Proteomes" id="UP000715651"/>
    </source>
</evidence>
<dbReference type="InterPro" id="IPR036390">
    <property type="entry name" value="WH_DNA-bd_sf"/>
</dbReference>
<reference evidence="3" key="1">
    <citation type="journal article" date="2021" name="PeerJ">
        <title>Extensive microbial diversity within the chicken gut microbiome revealed by metagenomics and culture.</title>
        <authorList>
            <person name="Gilroy R."/>
            <person name="Ravi A."/>
            <person name="Getino M."/>
            <person name="Pursley I."/>
            <person name="Horton D.L."/>
            <person name="Alikhan N.F."/>
            <person name="Baker D."/>
            <person name="Gharbi K."/>
            <person name="Hall N."/>
            <person name="Watson M."/>
            <person name="Adriaenssens E.M."/>
            <person name="Foster-Nyarko E."/>
            <person name="Jarju S."/>
            <person name="Secka A."/>
            <person name="Antonio M."/>
            <person name="Oren A."/>
            <person name="Chaudhuri R.R."/>
            <person name="La Ragione R."/>
            <person name="Hildebrand F."/>
            <person name="Pallen M.J."/>
        </authorList>
    </citation>
    <scope>NUCLEOTIDE SEQUENCE</scope>
    <source>
        <strain evidence="3">578</strain>
    </source>
</reference>
<dbReference type="InterPro" id="IPR043129">
    <property type="entry name" value="ATPase_NBD"/>
</dbReference>
<evidence type="ECO:0000313" key="3">
    <source>
        <dbReference type="EMBL" id="HJF17782.1"/>
    </source>
</evidence>
<dbReference type="InterPro" id="IPR049874">
    <property type="entry name" value="ROK_cs"/>
</dbReference>
<evidence type="ECO:0000256" key="1">
    <source>
        <dbReference type="ARBA" id="ARBA00006479"/>
    </source>
</evidence>
<dbReference type="PANTHER" id="PTHR18964">
    <property type="entry name" value="ROK (REPRESSOR, ORF, KINASE) FAMILY"/>
    <property type="match status" value="1"/>
</dbReference>
<dbReference type="EMBL" id="DYWK01000002">
    <property type="protein sequence ID" value="HJF17782.1"/>
    <property type="molecule type" value="Genomic_DNA"/>
</dbReference>
<comment type="caution">
    <text evidence="3">The sequence shown here is derived from an EMBL/GenBank/DDBJ whole genome shotgun (WGS) entry which is preliminary data.</text>
</comment>
<comment type="similarity">
    <text evidence="1">Belongs to the ROK (NagC/XylR) family.</text>
</comment>
<feature type="compositionally biased region" description="Low complexity" evidence="2">
    <location>
        <begin position="154"/>
        <end position="171"/>
    </location>
</feature>
<gene>
    <name evidence="3" type="ORF">K8U78_01205</name>
</gene>
<dbReference type="Gene3D" id="1.10.10.10">
    <property type="entry name" value="Winged helix-like DNA-binding domain superfamily/Winged helix DNA-binding domain"/>
    <property type="match status" value="1"/>
</dbReference>
<dbReference type="Gene3D" id="3.30.420.40">
    <property type="match status" value="2"/>
</dbReference>
<dbReference type="PANTHER" id="PTHR18964:SF149">
    <property type="entry name" value="BIFUNCTIONAL UDP-N-ACETYLGLUCOSAMINE 2-EPIMERASE_N-ACETYLMANNOSAMINE KINASE"/>
    <property type="match status" value="1"/>
</dbReference>
<reference evidence="3" key="2">
    <citation type="submission" date="2021-09" db="EMBL/GenBank/DDBJ databases">
        <authorList>
            <person name="Gilroy R."/>
        </authorList>
    </citation>
    <scope>NUCLEOTIDE SEQUENCE</scope>
    <source>
        <strain evidence="3">578</strain>
    </source>
</reference>
<proteinExistence type="inferred from homology"/>
<accession>A0A921KAE1</accession>
<sequence length="446" mass="48291">MSTTVSLIETVTRGCMPAKYVQQDVRAGNKSLIFTLMFPNEQYSRADISRMTGLSRVSASSVISQMIDAHMVREVGVMSRVGRGKRATSVSVDGDYWRIITLDISSAKTFSAALTTLKAEVLDHMSIENPEVKKAPVHGQAETHEEAETHEQTQTDTVQQGNGTAQQGNNALKQSNDTAQQDNDKQQSSSAYASFEAISTLVSRLMQHNPSAHILGISVSCSGAIDHGGNVIRSTSLGWFHFPLATLLSDRFQLPVCVENDAHLALLAERYLGSGTQNFLLVRMHRGVGAAIMIDDQLITGPTGAAGEIGHVVVQPGGKRCVCGKRGCLETVVSVPTMRKIITSNPTAREKVYQQAGDWLGMALALPVNLLELNDIVIDGPEDVISDEFLASVADALTKHVDSDFLSKPHLRRCELGENAVLKGAAIKLVRTIVEQKTAESEEQEK</sequence>
<dbReference type="InterPro" id="IPR036388">
    <property type="entry name" value="WH-like_DNA-bd_sf"/>
</dbReference>
<protein>
    <submittedName>
        <fullName evidence="3">ROK family protein</fullName>
    </submittedName>
</protein>
<dbReference type="PROSITE" id="PS01125">
    <property type="entry name" value="ROK"/>
    <property type="match status" value="1"/>
</dbReference>
<feature type="region of interest" description="Disordered" evidence="2">
    <location>
        <begin position="130"/>
        <end position="189"/>
    </location>
</feature>
<dbReference type="SUPFAM" id="SSF46785">
    <property type="entry name" value="Winged helix' DNA-binding domain"/>
    <property type="match status" value="1"/>
</dbReference>
<feature type="compositionally biased region" description="Polar residues" evidence="2">
    <location>
        <begin position="172"/>
        <end position="189"/>
    </location>
</feature>
<name>A0A921KAE1_9BIFI</name>